<dbReference type="EMBL" id="BGPR01001749">
    <property type="protein sequence ID" value="GBM61036.1"/>
    <property type="molecule type" value="Genomic_DNA"/>
</dbReference>
<feature type="region of interest" description="Disordered" evidence="1">
    <location>
        <begin position="25"/>
        <end position="70"/>
    </location>
</feature>
<protein>
    <submittedName>
        <fullName evidence="2">Uncharacterized protein</fullName>
    </submittedName>
</protein>
<comment type="caution">
    <text evidence="2">The sequence shown here is derived from an EMBL/GenBank/DDBJ whole genome shotgun (WGS) entry which is preliminary data.</text>
</comment>
<gene>
    <name evidence="2" type="ORF">AVEN_264366_1</name>
</gene>
<sequence length="142" mass="15906">MWGSPTSGDARFLFPTLATLYSKKAVRRGERETKPGTSVENKPSTNQEPSCKTPKSIPARYYEGCPPRKRRKLTNTGEDVIKTVTSALKARSDQESGMVLHKGKLVENATRKLSPLVAKDFMQKIFSVVTEFGSMEEETFFK</sequence>
<evidence type="ECO:0000256" key="1">
    <source>
        <dbReference type="SAM" id="MobiDB-lite"/>
    </source>
</evidence>
<feature type="compositionally biased region" description="Polar residues" evidence="1">
    <location>
        <begin position="35"/>
        <end position="50"/>
    </location>
</feature>
<evidence type="ECO:0000313" key="2">
    <source>
        <dbReference type="EMBL" id="GBM61036.1"/>
    </source>
</evidence>
<reference evidence="2 3" key="1">
    <citation type="journal article" date="2019" name="Sci. Rep.">
        <title>Orb-weaving spider Araneus ventricosus genome elucidates the spidroin gene catalogue.</title>
        <authorList>
            <person name="Kono N."/>
            <person name="Nakamura H."/>
            <person name="Ohtoshi R."/>
            <person name="Moran D.A.P."/>
            <person name="Shinohara A."/>
            <person name="Yoshida Y."/>
            <person name="Fujiwara M."/>
            <person name="Mori M."/>
            <person name="Tomita M."/>
            <person name="Arakawa K."/>
        </authorList>
    </citation>
    <scope>NUCLEOTIDE SEQUENCE [LARGE SCALE GENOMIC DNA]</scope>
</reference>
<evidence type="ECO:0000313" key="3">
    <source>
        <dbReference type="Proteomes" id="UP000499080"/>
    </source>
</evidence>
<dbReference type="AlphaFoldDB" id="A0A4Y2H7Z4"/>
<accession>A0A4Y2H7Z4</accession>
<name>A0A4Y2H7Z4_ARAVE</name>
<keyword evidence="3" id="KW-1185">Reference proteome</keyword>
<dbReference type="Proteomes" id="UP000499080">
    <property type="component" value="Unassembled WGS sequence"/>
</dbReference>
<proteinExistence type="predicted"/>
<organism evidence="2 3">
    <name type="scientific">Araneus ventricosus</name>
    <name type="common">Orbweaver spider</name>
    <name type="synonym">Epeira ventricosa</name>
    <dbReference type="NCBI Taxonomy" id="182803"/>
    <lineage>
        <taxon>Eukaryota</taxon>
        <taxon>Metazoa</taxon>
        <taxon>Ecdysozoa</taxon>
        <taxon>Arthropoda</taxon>
        <taxon>Chelicerata</taxon>
        <taxon>Arachnida</taxon>
        <taxon>Araneae</taxon>
        <taxon>Araneomorphae</taxon>
        <taxon>Entelegynae</taxon>
        <taxon>Araneoidea</taxon>
        <taxon>Araneidae</taxon>
        <taxon>Araneus</taxon>
    </lineage>
</organism>